<feature type="domain" description="HTH arsR-type" evidence="4">
    <location>
        <begin position="1"/>
        <end position="75"/>
    </location>
</feature>
<dbReference type="KEGG" id="roz:CBI38_35675"/>
<sequence length="75" mass="7867">MSATAAVVLDALGDATRRAILEKLAGRLLEVGVLADQLPISPPAVSQQLRVLEDTELVVESVSGTRRCIASIVRG</sequence>
<dbReference type="InterPro" id="IPR036390">
    <property type="entry name" value="WH_DNA-bd_sf"/>
</dbReference>
<dbReference type="InterPro" id="IPR051081">
    <property type="entry name" value="HTH_MetalResp_TranReg"/>
</dbReference>
<evidence type="ECO:0000256" key="2">
    <source>
        <dbReference type="ARBA" id="ARBA00023125"/>
    </source>
</evidence>
<protein>
    <recommendedName>
        <fullName evidence="4">HTH arsR-type domain-containing protein</fullName>
    </recommendedName>
</protein>
<keyword evidence="3" id="KW-0804">Transcription</keyword>
<dbReference type="InterPro" id="IPR036388">
    <property type="entry name" value="WH-like_DNA-bd_sf"/>
</dbReference>
<proteinExistence type="predicted"/>
<dbReference type="CDD" id="cd00090">
    <property type="entry name" value="HTH_ARSR"/>
    <property type="match status" value="1"/>
</dbReference>
<dbReference type="Gene3D" id="1.10.10.10">
    <property type="entry name" value="Winged helix-like DNA-binding domain superfamily/Winged helix DNA-binding domain"/>
    <property type="match status" value="1"/>
</dbReference>
<organism evidence="5 6">
    <name type="scientific">Rhodococcus oxybenzonivorans</name>
    <dbReference type="NCBI Taxonomy" id="1990687"/>
    <lineage>
        <taxon>Bacteria</taxon>
        <taxon>Bacillati</taxon>
        <taxon>Actinomycetota</taxon>
        <taxon>Actinomycetes</taxon>
        <taxon>Mycobacteriales</taxon>
        <taxon>Nocardiaceae</taxon>
        <taxon>Rhodococcus</taxon>
    </lineage>
</organism>
<evidence type="ECO:0000259" key="4">
    <source>
        <dbReference type="PROSITE" id="PS50987"/>
    </source>
</evidence>
<dbReference type="PANTHER" id="PTHR33154:SF33">
    <property type="entry name" value="TRANSCRIPTIONAL REPRESSOR SDPR"/>
    <property type="match status" value="1"/>
</dbReference>
<dbReference type="SMART" id="SM00418">
    <property type="entry name" value="HTH_ARSR"/>
    <property type="match status" value="1"/>
</dbReference>
<dbReference type="GO" id="GO:0003677">
    <property type="term" value="F:DNA binding"/>
    <property type="evidence" value="ECO:0007669"/>
    <property type="project" value="UniProtKB-KW"/>
</dbReference>
<dbReference type="GO" id="GO:0003700">
    <property type="term" value="F:DNA-binding transcription factor activity"/>
    <property type="evidence" value="ECO:0007669"/>
    <property type="project" value="InterPro"/>
</dbReference>
<keyword evidence="5" id="KW-0614">Plasmid</keyword>
<gene>
    <name evidence="5" type="ORF">CBI38_35675</name>
</gene>
<dbReference type="Proteomes" id="UP000245711">
    <property type="component" value="Plasmid pRB29"/>
</dbReference>
<keyword evidence="6" id="KW-1185">Reference proteome</keyword>
<dbReference type="InterPro" id="IPR001845">
    <property type="entry name" value="HTH_ArsR_DNA-bd_dom"/>
</dbReference>
<dbReference type="PANTHER" id="PTHR33154">
    <property type="entry name" value="TRANSCRIPTIONAL REGULATOR, ARSR FAMILY"/>
    <property type="match status" value="1"/>
</dbReference>
<dbReference type="EMBL" id="CP021356">
    <property type="protein sequence ID" value="AWK76771.1"/>
    <property type="molecule type" value="Genomic_DNA"/>
</dbReference>
<dbReference type="Pfam" id="PF01022">
    <property type="entry name" value="HTH_5"/>
    <property type="match status" value="1"/>
</dbReference>
<dbReference type="NCBIfam" id="NF033788">
    <property type="entry name" value="HTH_metalloreg"/>
    <property type="match status" value="1"/>
</dbReference>
<dbReference type="OrthoDB" id="3628603at2"/>
<dbReference type="RefSeq" id="WP_109336186.1">
    <property type="nucleotide sequence ID" value="NZ_CP021356.1"/>
</dbReference>
<evidence type="ECO:0000256" key="1">
    <source>
        <dbReference type="ARBA" id="ARBA00023015"/>
    </source>
</evidence>
<evidence type="ECO:0000256" key="3">
    <source>
        <dbReference type="ARBA" id="ARBA00023163"/>
    </source>
</evidence>
<dbReference type="SUPFAM" id="SSF46785">
    <property type="entry name" value="Winged helix' DNA-binding domain"/>
    <property type="match status" value="1"/>
</dbReference>
<dbReference type="PROSITE" id="PS50987">
    <property type="entry name" value="HTH_ARSR_2"/>
    <property type="match status" value="1"/>
</dbReference>
<geneLocation type="plasmid" evidence="6">
    <name>prb29</name>
</geneLocation>
<name>A0A2S2C7B3_9NOCA</name>
<evidence type="ECO:0000313" key="6">
    <source>
        <dbReference type="Proteomes" id="UP000245711"/>
    </source>
</evidence>
<reference evidence="5 6" key="1">
    <citation type="submission" date="2017-05" db="EMBL/GenBank/DDBJ databases">
        <title>Isolation of Rhodococcus sp. S2-17 biodegrading of BP-3.</title>
        <authorList>
            <person name="Lee Y."/>
            <person name="Kim K.H."/>
            <person name="Chun B.H."/>
            <person name="Jung H.S."/>
            <person name="Jeon C.O."/>
        </authorList>
    </citation>
    <scope>NUCLEOTIDE SEQUENCE [LARGE SCALE GENOMIC DNA]</scope>
    <source>
        <strain evidence="5 6">S2-17</strain>
        <plasmid evidence="6">prb29</plasmid>
    </source>
</reference>
<accession>A0A2S2C7B3</accession>
<dbReference type="InterPro" id="IPR011991">
    <property type="entry name" value="ArsR-like_HTH"/>
</dbReference>
<dbReference type="AlphaFoldDB" id="A0A2S2C7B3"/>
<evidence type="ECO:0000313" key="5">
    <source>
        <dbReference type="EMBL" id="AWK76771.1"/>
    </source>
</evidence>
<keyword evidence="1" id="KW-0805">Transcription regulation</keyword>
<keyword evidence="2" id="KW-0238">DNA-binding</keyword>